<dbReference type="Pfam" id="PF20365">
    <property type="entry name" value="DUF6660"/>
    <property type="match status" value="1"/>
</dbReference>
<protein>
    <submittedName>
        <fullName evidence="2">Uncharacterized protein</fullName>
    </submittedName>
</protein>
<name>A0ABT4KSG5_9SPHI</name>
<comment type="caution">
    <text evidence="2">The sequence shown here is derived from an EMBL/GenBank/DDBJ whole genome shotgun (WGS) entry which is preliminary data.</text>
</comment>
<dbReference type="InterPro" id="IPR046601">
    <property type="entry name" value="DUF6660"/>
</dbReference>
<keyword evidence="1" id="KW-0732">Signal</keyword>
<reference evidence="2" key="1">
    <citation type="submission" date="2022-12" db="EMBL/GenBank/DDBJ databases">
        <title>Genome sequence of SJ11.</title>
        <authorList>
            <person name="Woo H."/>
        </authorList>
    </citation>
    <scope>NUCLEOTIDE SEQUENCE</scope>
    <source>
        <strain evidence="2">SJ11</strain>
    </source>
</reference>
<feature type="signal peptide" evidence="1">
    <location>
        <begin position="1"/>
        <end position="24"/>
    </location>
</feature>
<dbReference type="RefSeq" id="WP_269413702.1">
    <property type="nucleotide sequence ID" value="NZ_JAPWGL010000001.1"/>
</dbReference>
<proteinExistence type="predicted"/>
<keyword evidence="3" id="KW-1185">Reference proteome</keyword>
<evidence type="ECO:0000256" key="1">
    <source>
        <dbReference type="SAM" id="SignalP"/>
    </source>
</evidence>
<feature type="chain" id="PRO_5045996901" evidence="1">
    <location>
        <begin position="25"/>
        <end position="110"/>
    </location>
</feature>
<organism evidence="2 3">
    <name type="scientific">Pedobacter rhodius</name>
    <dbReference type="NCBI Taxonomy" id="3004098"/>
    <lineage>
        <taxon>Bacteria</taxon>
        <taxon>Pseudomonadati</taxon>
        <taxon>Bacteroidota</taxon>
        <taxon>Sphingobacteriia</taxon>
        <taxon>Sphingobacteriales</taxon>
        <taxon>Sphingobacteriaceae</taxon>
        <taxon>Pedobacter</taxon>
    </lineage>
</organism>
<accession>A0ABT4KSG5</accession>
<sequence>MKTFIWLLSICILTLSCVSCEDFAAQPDNKTQVSASVKKNQNHADADNCSPLCACNCCGQPLVFTLKSSLSAIQKSEKGSQNEPEYKNSFTSGFLKNIWQPPKLKMNTIG</sequence>
<dbReference type="PROSITE" id="PS51257">
    <property type="entry name" value="PROKAR_LIPOPROTEIN"/>
    <property type="match status" value="1"/>
</dbReference>
<dbReference type="Proteomes" id="UP001144341">
    <property type="component" value="Unassembled WGS sequence"/>
</dbReference>
<gene>
    <name evidence="2" type="ORF">O0931_01010</name>
</gene>
<dbReference type="EMBL" id="JAPWGL010000001">
    <property type="protein sequence ID" value="MCZ4221869.1"/>
    <property type="molecule type" value="Genomic_DNA"/>
</dbReference>
<evidence type="ECO:0000313" key="2">
    <source>
        <dbReference type="EMBL" id="MCZ4221869.1"/>
    </source>
</evidence>
<evidence type="ECO:0000313" key="3">
    <source>
        <dbReference type="Proteomes" id="UP001144341"/>
    </source>
</evidence>